<dbReference type="SUPFAM" id="SSF53623">
    <property type="entry name" value="MurD-like peptide ligases, catalytic domain"/>
    <property type="match status" value="1"/>
</dbReference>
<evidence type="ECO:0000256" key="6">
    <source>
        <dbReference type="ARBA" id="ARBA00022741"/>
    </source>
</evidence>
<dbReference type="SUPFAM" id="SSF53244">
    <property type="entry name" value="MurD-like peptide ligases, peptide-binding domain"/>
    <property type="match status" value="1"/>
</dbReference>
<dbReference type="Pfam" id="PF02875">
    <property type="entry name" value="Mur_ligase_C"/>
    <property type="match status" value="1"/>
</dbReference>
<evidence type="ECO:0000256" key="7">
    <source>
        <dbReference type="ARBA" id="ARBA00022840"/>
    </source>
</evidence>
<proteinExistence type="inferred from homology"/>
<dbReference type="AlphaFoldDB" id="A0A143DFF2"/>
<dbReference type="Gene3D" id="3.40.50.720">
    <property type="entry name" value="NAD(P)-binding Rossmann-like Domain"/>
    <property type="match status" value="1"/>
</dbReference>
<dbReference type="GO" id="GO:0051301">
    <property type="term" value="P:cell division"/>
    <property type="evidence" value="ECO:0007669"/>
    <property type="project" value="UniProtKB-KW"/>
</dbReference>
<comment type="function">
    <text evidence="9 10">Cell wall formation. Catalyzes the addition of glutamate to the nucleotide precursor UDP-N-acetylmuramoyl-L-alanine (UMA).</text>
</comment>
<evidence type="ECO:0000256" key="9">
    <source>
        <dbReference type="HAMAP-Rule" id="MF_00639"/>
    </source>
</evidence>
<dbReference type="InterPro" id="IPR018109">
    <property type="entry name" value="Folylpolyglutamate_synth_CS"/>
</dbReference>
<dbReference type="RefSeq" id="WP_066134782.1">
    <property type="nucleotide sequence ID" value="NZ_CP014525.1"/>
</dbReference>
<dbReference type="PROSITE" id="PS01011">
    <property type="entry name" value="FOLYLPOLYGLU_SYNT_1"/>
    <property type="match status" value="1"/>
</dbReference>
<dbReference type="GO" id="GO:0008360">
    <property type="term" value="P:regulation of cell shape"/>
    <property type="evidence" value="ECO:0007669"/>
    <property type="project" value="UniProtKB-KW"/>
</dbReference>
<dbReference type="GO" id="GO:0071555">
    <property type="term" value="P:cell wall organization"/>
    <property type="evidence" value="ECO:0007669"/>
    <property type="project" value="UniProtKB-KW"/>
</dbReference>
<name>A0A143DFF2_9PROT</name>
<keyword evidence="5 9" id="KW-0132">Cell division</keyword>
<dbReference type="HAMAP" id="MF_00639">
    <property type="entry name" value="MurD"/>
    <property type="match status" value="1"/>
</dbReference>
<evidence type="ECO:0000313" key="14">
    <source>
        <dbReference type="Proteomes" id="UP000076066"/>
    </source>
</evidence>
<dbReference type="GO" id="GO:0004326">
    <property type="term" value="F:tetrahydrofolylpolyglutamate synthase activity"/>
    <property type="evidence" value="ECO:0007669"/>
    <property type="project" value="InterPro"/>
</dbReference>
<sequence>MHPALHYLKSRVAILGLGKSGLSAARALQAVGATVLAWDDNPESRNKAARMGISIAEPSEKNWVGLKSVIWSPGIPSTLPSPHPAALLARRMGIPLVCDVDLLCEAQTDAFVIAITGTNGKSTTTALIGHILEQAGLPVSVGGNIGVPAMELPDMDWRGTYVLELSSYQLELMPHLKANVAVWLNISPDHLDRHGNMDGYIRAKTRVFADQPAHATSIIGVDDPDSARMYETVSRHALHKVIPVRTGRAVTGGIFVADGILFDASEGTPVEICDLRPLKRLPGIHNGQNIACAFAAARARGIAVPVIIEALRTFPGLPHRLELIEDIEGVPFINDSKATNAEATARALACYDRVLWIAGGQAKEGGIQVLRPLFPRIRHAFLIGEAQDLFAQELGQDVPWTKCSDLQNAVERADEIADHGDVVLLSPACASFDQFRNFEHRGEVFRRIVQELAEEESEDVPEGEEAT</sequence>
<keyword evidence="9 10" id="KW-0573">Peptidoglycan synthesis</keyword>
<evidence type="ECO:0000256" key="10">
    <source>
        <dbReference type="RuleBase" id="RU003664"/>
    </source>
</evidence>
<dbReference type="GO" id="GO:0008764">
    <property type="term" value="F:UDP-N-acetylmuramoylalanine-D-glutamate ligase activity"/>
    <property type="evidence" value="ECO:0007669"/>
    <property type="project" value="UniProtKB-UniRule"/>
</dbReference>
<dbReference type="InterPro" id="IPR036615">
    <property type="entry name" value="Mur_ligase_C_dom_sf"/>
</dbReference>
<dbReference type="Proteomes" id="UP000076066">
    <property type="component" value="Chromosome"/>
</dbReference>
<keyword evidence="6 9" id="KW-0547">Nucleotide-binding</keyword>
<dbReference type="Pfam" id="PF08245">
    <property type="entry name" value="Mur_ligase_M"/>
    <property type="match status" value="1"/>
</dbReference>
<evidence type="ECO:0000256" key="4">
    <source>
        <dbReference type="ARBA" id="ARBA00022598"/>
    </source>
</evidence>
<dbReference type="InterPro" id="IPR004101">
    <property type="entry name" value="Mur_ligase_C"/>
</dbReference>
<evidence type="ECO:0000256" key="5">
    <source>
        <dbReference type="ARBA" id="ARBA00022618"/>
    </source>
</evidence>
<dbReference type="GO" id="GO:0009252">
    <property type="term" value="P:peptidoglycan biosynthetic process"/>
    <property type="evidence" value="ECO:0007669"/>
    <property type="project" value="UniProtKB-UniRule"/>
</dbReference>
<evidence type="ECO:0000313" key="13">
    <source>
        <dbReference type="EMBL" id="AMW34828.1"/>
    </source>
</evidence>
<dbReference type="GeneID" id="53316729"/>
<dbReference type="OrthoDB" id="9809796at2"/>
<dbReference type="Gene3D" id="3.90.190.20">
    <property type="entry name" value="Mur ligase, C-terminal domain"/>
    <property type="match status" value="1"/>
</dbReference>
<dbReference type="NCBIfam" id="TIGR01087">
    <property type="entry name" value="murD"/>
    <property type="match status" value="1"/>
</dbReference>
<dbReference type="EMBL" id="CP014525">
    <property type="protein sequence ID" value="AMW34828.1"/>
    <property type="molecule type" value="Genomic_DNA"/>
</dbReference>
<dbReference type="InterPro" id="IPR036565">
    <property type="entry name" value="Mur-like_cat_sf"/>
</dbReference>
<evidence type="ECO:0000259" key="12">
    <source>
        <dbReference type="Pfam" id="PF08245"/>
    </source>
</evidence>
<keyword evidence="4 9" id="KW-0436">Ligase</keyword>
<dbReference type="UniPathway" id="UPA00219"/>
<dbReference type="SUPFAM" id="SSF51984">
    <property type="entry name" value="MurCD N-terminal domain"/>
    <property type="match status" value="1"/>
</dbReference>
<evidence type="ECO:0000256" key="2">
    <source>
        <dbReference type="ARBA" id="ARBA00004752"/>
    </source>
</evidence>
<dbReference type="KEGG" id="hjo:AY555_06115"/>
<gene>
    <name evidence="9" type="primary">murD</name>
    <name evidence="13" type="ORF">AY555_06115</name>
</gene>
<keyword evidence="8 9" id="KW-0131">Cell cycle</keyword>
<comment type="catalytic activity">
    <reaction evidence="9 10">
        <text>UDP-N-acetyl-alpha-D-muramoyl-L-alanine + D-glutamate + ATP = UDP-N-acetyl-alpha-D-muramoyl-L-alanyl-D-glutamate + ADP + phosphate + H(+)</text>
        <dbReference type="Rhea" id="RHEA:16429"/>
        <dbReference type="ChEBI" id="CHEBI:15378"/>
        <dbReference type="ChEBI" id="CHEBI:29986"/>
        <dbReference type="ChEBI" id="CHEBI:30616"/>
        <dbReference type="ChEBI" id="CHEBI:43474"/>
        <dbReference type="ChEBI" id="CHEBI:83898"/>
        <dbReference type="ChEBI" id="CHEBI:83900"/>
        <dbReference type="ChEBI" id="CHEBI:456216"/>
        <dbReference type="EC" id="6.3.2.9"/>
    </reaction>
</comment>
<dbReference type="EC" id="6.3.2.9" evidence="9 10"/>
<dbReference type="STRING" id="1549855.AY555_06115"/>
<comment type="similarity">
    <text evidence="9">Belongs to the MurCDEF family.</text>
</comment>
<feature type="domain" description="Mur ligase central" evidence="12">
    <location>
        <begin position="115"/>
        <end position="297"/>
    </location>
</feature>
<evidence type="ECO:0000256" key="3">
    <source>
        <dbReference type="ARBA" id="ARBA00022490"/>
    </source>
</evidence>
<dbReference type="PANTHER" id="PTHR43692:SF1">
    <property type="entry name" value="UDP-N-ACETYLMURAMOYLALANINE--D-GLUTAMATE LIGASE"/>
    <property type="match status" value="1"/>
</dbReference>
<dbReference type="GO" id="GO:0005737">
    <property type="term" value="C:cytoplasm"/>
    <property type="evidence" value="ECO:0007669"/>
    <property type="project" value="UniProtKB-SubCell"/>
</dbReference>
<dbReference type="InterPro" id="IPR005762">
    <property type="entry name" value="MurD"/>
</dbReference>
<evidence type="ECO:0000259" key="11">
    <source>
        <dbReference type="Pfam" id="PF02875"/>
    </source>
</evidence>
<feature type="binding site" evidence="9">
    <location>
        <begin position="117"/>
        <end position="123"/>
    </location>
    <ligand>
        <name>ATP</name>
        <dbReference type="ChEBI" id="CHEBI:30616"/>
    </ligand>
</feature>
<keyword evidence="9 10" id="KW-0961">Cell wall biogenesis/degradation</keyword>
<protein>
    <recommendedName>
        <fullName evidence="9 10">UDP-N-acetylmuramoylalanine--D-glutamate ligase</fullName>
        <ecNumber evidence="9 10">6.3.2.9</ecNumber>
    </recommendedName>
    <alternativeName>
        <fullName evidence="9">D-glutamic acid-adding enzyme</fullName>
    </alternativeName>
    <alternativeName>
        <fullName evidence="9">UDP-N-acetylmuramoyl-L-alanyl-D-glutamate synthetase</fullName>
    </alternativeName>
</protein>
<feature type="domain" description="Mur ligase C-terminal" evidence="11">
    <location>
        <begin position="319"/>
        <end position="429"/>
    </location>
</feature>
<comment type="pathway">
    <text evidence="2 9 10">Cell wall biogenesis; peptidoglycan biosynthesis.</text>
</comment>
<dbReference type="GO" id="GO:0005524">
    <property type="term" value="F:ATP binding"/>
    <property type="evidence" value="ECO:0007669"/>
    <property type="project" value="UniProtKB-UniRule"/>
</dbReference>
<dbReference type="Gene3D" id="3.40.1190.10">
    <property type="entry name" value="Mur-like, catalytic domain"/>
    <property type="match status" value="1"/>
</dbReference>
<keyword evidence="3 9" id="KW-0963">Cytoplasm</keyword>
<dbReference type="PANTHER" id="PTHR43692">
    <property type="entry name" value="UDP-N-ACETYLMURAMOYLALANINE--D-GLUTAMATE LIGASE"/>
    <property type="match status" value="1"/>
</dbReference>
<dbReference type="InterPro" id="IPR013221">
    <property type="entry name" value="Mur_ligase_cen"/>
</dbReference>
<keyword evidence="7 9" id="KW-0067">ATP-binding</keyword>
<accession>A0A143DFF2</accession>
<reference evidence="13 14" key="1">
    <citation type="submission" date="2016-02" db="EMBL/GenBank/DDBJ databases">
        <title>Complete Genome of H5569, the type strain of the newly described species Haematospirillium jordaniae.</title>
        <authorList>
            <person name="Nicholson A.C."/>
            <person name="Humrighouse B.W."/>
            <person name="Loparov V."/>
            <person name="McQuiston J.R."/>
        </authorList>
    </citation>
    <scope>NUCLEOTIDE SEQUENCE [LARGE SCALE GENOMIC DNA]</scope>
    <source>
        <strain evidence="13 14">H5569</strain>
    </source>
</reference>
<keyword evidence="9 10" id="KW-0133">Cell shape</keyword>
<evidence type="ECO:0000256" key="1">
    <source>
        <dbReference type="ARBA" id="ARBA00004496"/>
    </source>
</evidence>
<comment type="subcellular location">
    <subcellularLocation>
        <location evidence="1 9 10">Cytoplasm</location>
    </subcellularLocation>
</comment>
<organism evidence="13 14">
    <name type="scientific">Haematospirillum jordaniae</name>
    <dbReference type="NCBI Taxonomy" id="1549855"/>
    <lineage>
        <taxon>Bacteria</taxon>
        <taxon>Pseudomonadati</taxon>
        <taxon>Pseudomonadota</taxon>
        <taxon>Alphaproteobacteria</taxon>
        <taxon>Rhodospirillales</taxon>
        <taxon>Novispirillaceae</taxon>
        <taxon>Haematospirillum</taxon>
    </lineage>
</organism>
<keyword evidence="14" id="KW-1185">Reference proteome</keyword>
<evidence type="ECO:0000256" key="8">
    <source>
        <dbReference type="ARBA" id="ARBA00023306"/>
    </source>
</evidence>